<evidence type="ECO:0000256" key="1">
    <source>
        <dbReference type="SAM" id="MobiDB-lite"/>
    </source>
</evidence>
<evidence type="ECO:0000313" key="2">
    <source>
        <dbReference type="EMBL" id="EJT47055.1"/>
    </source>
</evidence>
<reference evidence="2 3" key="1">
    <citation type="journal article" date="2012" name="Eukaryot. Cell">
        <title>Draft genome sequence of CBS 2479, the standard type strain of Trichosporon asahii.</title>
        <authorList>
            <person name="Yang R.Y."/>
            <person name="Li H.T."/>
            <person name="Zhu H."/>
            <person name="Zhou G.P."/>
            <person name="Wang M."/>
            <person name="Wang L."/>
        </authorList>
    </citation>
    <scope>NUCLEOTIDE SEQUENCE [LARGE SCALE GENOMIC DNA]</scope>
    <source>
        <strain evidence="3">ATCC 90039 / CBS 2479 / JCM 2466 / KCTC 7840 / NCYC 2677 / UAMH 7654</strain>
    </source>
</reference>
<proteinExistence type="predicted"/>
<protein>
    <submittedName>
        <fullName evidence="2">Uncharacterized protein</fullName>
    </submittedName>
</protein>
<dbReference type="AlphaFoldDB" id="J4U913"/>
<comment type="caution">
    <text evidence="2">The sequence shown here is derived from an EMBL/GenBank/DDBJ whole genome shotgun (WGS) entry which is preliminary data.</text>
</comment>
<name>J4U913_TRIAS</name>
<dbReference type="RefSeq" id="XP_014178150.1">
    <property type="nucleotide sequence ID" value="XM_014322675.1"/>
</dbReference>
<accession>J4U913</accession>
<organism evidence="2 3">
    <name type="scientific">Trichosporon asahii var. asahii (strain ATCC 90039 / CBS 2479 / JCM 2466 / KCTC 7840 / NBRC 103889/ NCYC 2677 / UAMH 7654)</name>
    <name type="common">Yeast</name>
    <dbReference type="NCBI Taxonomy" id="1186058"/>
    <lineage>
        <taxon>Eukaryota</taxon>
        <taxon>Fungi</taxon>
        <taxon>Dikarya</taxon>
        <taxon>Basidiomycota</taxon>
        <taxon>Agaricomycotina</taxon>
        <taxon>Tremellomycetes</taxon>
        <taxon>Trichosporonales</taxon>
        <taxon>Trichosporonaceae</taxon>
        <taxon>Trichosporon</taxon>
    </lineage>
</organism>
<feature type="compositionally biased region" description="Polar residues" evidence="1">
    <location>
        <begin position="1"/>
        <end position="21"/>
    </location>
</feature>
<gene>
    <name evidence="2" type="ORF">A1Q1_04298</name>
</gene>
<evidence type="ECO:0000313" key="3">
    <source>
        <dbReference type="Proteomes" id="UP000002748"/>
    </source>
</evidence>
<dbReference type="VEuPathDB" id="FungiDB:A1Q1_04298"/>
<dbReference type="KEGG" id="tasa:A1Q1_04298"/>
<dbReference type="Proteomes" id="UP000002748">
    <property type="component" value="Unassembled WGS sequence"/>
</dbReference>
<dbReference type="GeneID" id="25987811"/>
<sequence length="71" mass="7691">MSQLSMEMSSGTGHVNSQSVTFPPAPTTKTVERRLRSQSGQQVSSQLRFKLKFSLVLSGTVIQRGPAPGRT</sequence>
<dbReference type="EMBL" id="ALBS01000266">
    <property type="protein sequence ID" value="EJT47055.1"/>
    <property type="molecule type" value="Genomic_DNA"/>
</dbReference>
<feature type="region of interest" description="Disordered" evidence="1">
    <location>
        <begin position="1"/>
        <end position="45"/>
    </location>
</feature>
<dbReference type="HOGENOM" id="CLU_2741842_0_0_1"/>